<feature type="compositionally biased region" description="Polar residues" evidence="1">
    <location>
        <begin position="164"/>
        <end position="183"/>
    </location>
</feature>
<keyword evidence="3" id="KW-1185">Reference proteome</keyword>
<gene>
    <name evidence="2" type="ORF">GCM10017653_17460</name>
</gene>
<evidence type="ECO:0000256" key="1">
    <source>
        <dbReference type="SAM" id="MobiDB-lite"/>
    </source>
</evidence>
<evidence type="ECO:0000313" key="2">
    <source>
        <dbReference type="EMBL" id="GLK83677.1"/>
    </source>
</evidence>
<dbReference type="EMBL" id="BSFM01000009">
    <property type="protein sequence ID" value="GLK83677.1"/>
    <property type="molecule type" value="Genomic_DNA"/>
</dbReference>
<accession>A0A9W6JUU0</accession>
<comment type="caution">
    <text evidence="2">The sequence shown here is derived from an EMBL/GenBank/DDBJ whole genome shotgun (WGS) entry which is preliminary data.</text>
</comment>
<evidence type="ECO:0008006" key="4">
    <source>
        <dbReference type="Google" id="ProtNLM"/>
    </source>
</evidence>
<name>A0A9W6JUU0_9HYPH</name>
<organism evidence="2 3">
    <name type="scientific">Ancylobacter defluvii</name>
    <dbReference type="NCBI Taxonomy" id="1282440"/>
    <lineage>
        <taxon>Bacteria</taxon>
        <taxon>Pseudomonadati</taxon>
        <taxon>Pseudomonadota</taxon>
        <taxon>Alphaproteobacteria</taxon>
        <taxon>Hyphomicrobiales</taxon>
        <taxon>Xanthobacteraceae</taxon>
        <taxon>Ancylobacter</taxon>
    </lineage>
</organism>
<dbReference type="Proteomes" id="UP001143330">
    <property type="component" value="Unassembled WGS sequence"/>
</dbReference>
<sequence>MADKSGYPQIPSTVWWGVRSILDRSPKMTINERTLGVELNVQEAAARQYVAELRKVGLLNDDGKATPLAEKWRHDDTYGEAVDEILRNAYPEGLIGVAPRGYADRQKVVSWFTREGLGSGTAGNKAATYLLISSASPSESPNRGSQMPQKPSPSRETAPKKATSRQPTRQDIPNGQKSGSSGSAMMPLNINVQIHISAEATTDQIETIFSAMRRYLYDGSVT</sequence>
<feature type="compositionally biased region" description="Polar residues" evidence="1">
    <location>
        <begin position="135"/>
        <end position="155"/>
    </location>
</feature>
<feature type="region of interest" description="Disordered" evidence="1">
    <location>
        <begin position="135"/>
        <end position="185"/>
    </location>
</feature>
<proteinExistence type="predicted"/>
<protein>
    <recommendedName>
        <fullName evidence="4">DUF5343 domain-containing protein</fullName>
    </recommendedName>
</protein>
<reference evidence="2" key="2">
    <citation type="submission" date="2023-01" db="EMBL/GenBank/DDBJ databases">
        <authorList>
            <person name="Sun Q."/>
            <person name="Evtushenko L."/>
        </authorList>
    </citation>
    <scope>NUCLEOTIDE SEQUENCE</scope>
    <source>
        <strain evidence="2">VKM B-2789</strain>
    </source>
</reference>
<dbReference type="AlphaFoldDB" id="A0A9W6JUU0"/>
<reference evidence="2" key="1">
    <citation type="journal article" date="2014" name="Int. J. Syst. Evol. Microbiol.">
        <title>Complete genome sequence of Corynebacterium casei LMG S-19264T (=DSM 44701T), isolated from a smear-ripened cheese.</title>
        <authorList>
            <consortium name="US DOE Joint Genome Institute (JGI-PGF)"/>
            <person name="Walter F."/>
            <person name="Albersmeier A."/>
            <person name="Kalinowski J."/>
            <person name="Ruckert C."/>
        </authorList>
    </citation>
    <scope>NUCLEOTIDE SEQUENCE</scope>
    <source>
        <strain evidence="2">VKM B-2789</strain>
    </source>
</reference>
<evidence type="ECO:0000313" key="3">
    <source>
        <dbReference type="Proteomes" id="UP001143330"/>
    </source>
</evidence>